<dbReference type="Pfam" id="PF00069">
    <property type="entry name" value="Pkinase"/>
    <property type="match status" value="1"/>
</dbReference>
<evidence type="ECO:0000256" key="1">
    <source>
        <dbReference type="ARBA" id="ARBA00022679"/>
    </source>
</evidence>
<keyword evidence="7" id="KW-0723">Serine/threonine-protein kinase</keyword>
<dbReference type="GO" id="GO:0000407">
    <property type="term" value="C:phagophore assembly site"/>
    <property type="evidence" value="ECO:0007669"/>
    <property type="project" value="TreeGrafter"/>
</dbReference>
<dbReference type="CDD" id="cd14014">
    <property type="entry name" value="STKc_PknB_like"/>
    <property type="match status" value="1"/>
</dbReference>
<dbReference type="Gene3D" id="1.10.510.10">
    <property type="entry name" value="Transferase(Phosphotransferase) domain 1"/>
    <property type="match status" value="1"/>
</dbReference>
<dbReference type="InterPro" id="IPR045269">
    <property type="entry name" value="Atg1-like"/>
</dbReference>
<dbReference type="InterPro" id="IPR008271">
    <property type="entry name" value="Ser/Thr_kinase_AS"/>
</dbReference>
<keyword evidence="5" id="KW-0472">Membrane</keyword>
<organism evidence="7 8">
    <name type="scientific">Methanolacinia petrolearia (strain DSM 11571 / OCM 486 / SEBR 4847)</name>
    <name type="common">Methanoplanus petrolearius</name>
    <dbReference type="NCBI Taxonomy" id="679926"/>
    <lineage>
        <taxon>Archaea</taxon>
        <taxon>Methanobacteriati</taxon>
        <taxon>Methanobacteriota</taxon>
        <taxon>Stenosarchaea group</taxon>
        <taxon>Methanomicrobia</taxon>
        <taxon>Methanomicrobiales</taxon>
        <taxon>Methanomicrobiaceae</taxon>
        <taxon>Methanolacinia</taxon>
    </lineage>
</organism>
<keyword evidence="5" id="KW-0812">Transmembrane</keyword>
<dbReference type="InterPro" id="IPR012334">
    <property type="entry name" value="Pectin_lyas_fold"/>
</dbReference>
<dbReference type="PANTHER" id="PTHR24348:SF22">
    <property type="entry name" value="NON-SPECIFIC SERINE_THREONINE PROTEIN KINASE"/>
    <property type="match status" value="1"/>
</dbReference>
<dbReference type="AlphaFoldDB" id="E1RFR9"/>
<dbReference type="GO" id="GO:0005776">
    <property type="term" value="C:autophagosome"/>
    <property type="evidence" value="ECO:0007669"/>
    <property type="project" value="TreeGrafter"/>
</dbReference>
<dbReference type="eggNOG" id="arCOG03682">
    <property type="taxonomic scope" value="Archaea"/>
</dbReference>
<dbReference type="InterPro" id="IPR007742">
    <property type="entry name" value="NosD_dom"/>
</dbReference>
<dbReference type="InterPro" id="IPR011009">
    <property type="entry name" value="Kinase-like_dom_sf"/>
</dbReference>
<keyword evidence="5" id="KW-1133">Transmembrane helix</keyword>
<dbReference type="InterPro" id="IPR011050">
    <property type="entry name" value="Pectin_lyase_fold/virulence"/>
</dbReference>
<dbReference type="GO" id="GO:0004674">
    <property type="term" value="F:protein serine/threonine kinase activity"/>
    <property type="evidence" value="ECO:0007669"/>
    <property type="project" value="UniProtKB-KW"/>
</dbReference>
<keyword evidence="8" id="KW-1185">Reference proteome</keyword>
<evidence type="ECO:0000256" key="5">
    <source>
        <dbReference type="SAM" id="Phobius"/>
    </source>
</evidence>
<dbReference type="Gene3D" id="3.30.200.20">
    <property type="entry name" value="Phosphorylase Kinase, domain 1"/>
    <property type="match status" value="1"/>
</dbReference>
<dbReference type="GO" id="GO:0005524">
    <property type="term" value="F:ATP binding"/>
    <property type="evidence" value="ECO:0007669"/>
    <property type="project" value="UniProtKB-KW"/>
</dbReference>
<dbReference type="EMBL" id="CP002117">
    <property type="protein sequence ID" value="ADN37373.1"/>
    <property type="molecule type" value="Genomic_DNA"/>
</dbReference>
<dbReference type="SUPFAM" id="SSF51126">
    <property type="entry name" value="Pectin lyase-like"/>
    <property type="match status" value="1"/>
</dbReference>
<evidence type="ECO:0000259" key="6">
    <source>
        <dbReference type="PROSITE" id="PS50011"/>
    </source>
</evidence>
<dbReference type="InterPro" id="IPR000719">
    <property type="entry name" value="Prot_kinase_dom"/>
</dbReference>
<dbReference type="SMART" id="SM00220">
    <property type="entry name" value="S_TKc"/>
    <property type="match status" value="1"/>
</dbReference>
<evidence type="ECO:0000256" key="3">
    <source>
        <dbReference type="ARBA" id="ARBA00022777"/>
    </source>
</evidence>
<keyword evidence="3 7" id="KW-0418">Kinase</keyword>
<accession>E1RFR9</accession>
<keyword evidence="1" id="KW-0808">Transferase</keyword>
<dbReference type="SUPFAM" id="SSF56112">
    <property type="entry name" value="Protein kinase-like (PK-like)"/>
    <property type="match status" value="1"/>
</dbReference>
<dbReference type="eggNOG" id="arCOG02550">
    <property type="taxonomic scope" value="Archaea"/>
</dbReference>
<feature type="domain" description="Protein kinase" evidence="6">
    <location>
        <begin position="584"/>
        <end position="846"/>
    </location>
</feature>
<dbReference type="PROSITE" id="PS00108">
    <property type="entry name" value="PROTEIN_KINASE_ST"/>
    <property type="match status" value="1"/>
</dbReference>
<protein>
    <submittedName>
        <fullName evidence="7">Serine/threonine protein kinase</fullName>
    </submittedName>
</protein>
<evidence type="ECO:0000256" key="4">
    <source>
        <dbReference type="ARBA" id="ARBA00022840"/>
    </source>
</evidence>
<feature type="transmembrane region" description="Helical" evidence="5">
    <location>
        <begin position="413"/>
        <end position="436"/>
    </location>
</feature>
<feature type="transmembrane region" description="Helical" evidence="5">
    <location>
        <begin position="380"/>
        <end position="401"/>
    </location>
</feature>
<evidence type="ECO:0000313" key="8">
    <source>
        <dbReference type="Proteomes" id="UP000006565"/>
    </source>
</evidence>
<reference evidence="7 8" key="1">
    <citation type="journal article" date="2010" name="Stand. Genomic Sci.">
        <title>Complete genome sequence of Methanoplanus petrolearius type strain (SEBR 4847).</title>
        <authorList>
            <person name="Brambilla E."/>
            <person name="Djao O.D."/>
            <person name="Daligault H."/>
            <person name="Lapidus A."/>
            <person name="Lucas S."/>
            <person name="Hammon N."/>
            <person name="Nolan M."/>
            <person name="Tice H."/>
            <person name="Cheng J.F."/>
            <person name="Han C."/>
            <person name="Tapia R."/>
            <person name="Goodwin L."/>
            <person name="Pitluck S."/>
            <person name="Liolios K."/>
            <person name="Ivanova N."/>
            <person name="Mavromatis K."/>
            <person name="Mikhailova N."/>
            <person name="Pati A."/>
            <person name="Chen A."/>
            <person name="Palaniappan K."/>
            <person name="Land M."/>
            <person name="Hauser L."/>
            <person name="Chang Y.J."/>
            <person name="Jeffries C.D."/>
            <person name="Rohde M."/>
            <person name="Spring S."/>
            <person name="Sikorski J."/>
            <person name="Goker M."/>
            <person name="Woyke T."/>
            <person name="Bristow J."/>
            <person name="Eisen J.A."/>
            <person name="Markowitz V."/>
            <person name="Hugenholtz P."/>
            <person name="Kyrpides N.C."/>
            <person name="Klenk H.P."/>
        </authorList>
    </citation>
    <scope>NUCLEOTIDE SEQUENCE [LARGE SCALE GENOMIC DNA]</scope>
    <source>
        <strain evidence="8">DSM 11571 / OCM 486 / SEBR 4847</strain>
    </source>
</reference>
<feature type="transmembrane region" description="Helical" evidence="5">
    <location>
        <begin position="510"/>
        <end position="529"/>
    </location>
</feature>
<evidence type="ECO:0000313" key="7">
    <source>
        <dbReference type="EMBL" id="ADN37373.1"/>
    </source>
</evidence>
<keyword evidence="4" id="KW-0067">ATP-binding</keyword>
<gene>
    <name evidence="7" type="ordered locus">Mpet_2630</name>
</gene>
<dbReference type="PANTHER" id="PTHR24348">
    <property type="entry name" value="SERINE/THREONINE-PROTEIN KINASE UNC-51-RELATED"/>
    <property type="match status" value="1"/>
</dbReference>
<dbReference type="HOGENOM" id="CLU_344090_0_0_2"/>
<dbReference type="GO" id="GO:0016020">
    <property type="term" value="C:membrane"/>
    <property type="evidence" value="ECO:0007669"/>
    <property type="project" value="TreeGrafter"/>
</dbReference>
<dbReference type="KEGG" id="mpi:Mpet_2630"/>
<dbReference type="Gene3D" id="2.160.20.10">
    <property type="entry name" value="Single-stranded right-handed beta-helix, Pectin lyase-like"/>
    <property type="match status" value="1"/>
</dbReference>
<dbReference type="STRING" id="679926.Mpet_2630"/>
<dbReference type="Pfam" id="PF05048">
    <property type="entry name" value="NosD"/>
    <property type="match status" value="1"/>
</dbReference>
<feature type="transmembrane region" description="Helical" evidence="5">
    <location>
        <begin position="448"/>
        <end position="472"/>
    </location>
</feature>
<dbReference type="PROSITE" id="PS50011">
    <property type="entry name" value="PROTEIN_KINASE_DOM"/>
    <property type="match status" value="1"/>
</dbReference>
<keyword evidence="2" id="KW-0547">Nucleotide-binding</keyword>
<dbReference type="Proteomes" id="UP000006565">
    <property type="component" value="Chromosome"/>
</dbReference>
<dbReference type="eggNOG" id="arCOG07425">
    <property type="taxonomic scope" value="Archaea"/>
</dbReference>
<sequence length="853" mass="92587" precursor="true">MKTVRGDNEITRRITCLSCCSLHMVILFLFLMLLVSPVAAANNNSSSEGIINQTVTNSIAAAVAGAEPGSVLLIESGEWGGNFVIDKPISLLGMDSGTGKPHIITKEGLAGITITSDNVTIEGFTISGDADCAVWIEGNDTIISDNTFLGTPIAISIISGDGLSFSGNSINNHSVGIYADKNVSGVITLNNFDNRVNAKSLTTTLNWSSDNSSYLYENEIYNSSLGNYWDDYKGSDDDGNGIGSTPYMPYTSASDIRDAVGSDFIGSLSDEGVKQIYEGYWKGLFRNENYVKDKYPLISENSMYVVVPKTTQADIITAGGVNGTSGPTGIPIIQLPENISINLSVPGGNGNTSVQATPGGTGGDPARIEPMLSLQNPFEIVFVMVLIAGVFAGLIGILGKFGRIYGLKGGRKYEVAFMGLAFGAMSIALLYTVVSYTSRLIYGFIDYGMIQVAFIFVTAYLIMSSAFLAFGLLSGRFPLNIYRLQSPVAIVATVLLGISIYTVPVELGPVTGMAYPAALLLSIVLPLVFRHRFKSLVMRWYAEKGDVTASSFDPDSTSLFMKEEDIMSSSLSSSYFPESLHDKYSDVEFIGKGGIARVFKAKRRKDGVVVAVKVPINFDETTGRLFLKEMRIWEGLEHPNIAKLHSVNIFPVPYVEMEYLETPLSAVEKPLPPVESLRIIYDVAEGLSYAHSRGIIHRDIKPQNIMLSADKTAKITDWGLGKIMSDGNETTIIGFSLNYAAPEQVAPKTFGYPDERTDIYQLGIVFYELITGKKPFSGSGVAEVTDEILHLQPVVPSKAGARDDLFDDVVMKCLNKNQDERFSSVDEFKKFLTGIVLQNDGLKEFFKDVEPSG</sequence>
<proteinExistence type="predicted"/>
<name>E1RFR9_METP4</name>
<evidence type="ECO:0000256" key="2">
    <source>
        <dbReference type="ARBA" id="ARBA00022741"/>
    </source>
</evidence>
<dbReference type="GO" id="GO:0005829">
    <property type="term" value="C:cytosol"/>
    <property type="evidence" value="ECO:0007669"/>
    <property type="project" value="TreeGrafter"/>
</dbReference>
<feature type="transmembrane region" description="Helical" evidence="5">
    <location>
        <begin position="484"/>
        <end position="504"/>
    </location>
</feature>